<comment type="caution">
    <text evidence="1">The sequence shown here is derived from an EMBL/GenBank/DDBJ whole genome shotgun (WGS) entry which is preliminary data.</text>
</comment>
<accession>A0A081NWG0</accession>
<dbReference type="EMBL" id="JNVM01000031">
    <property type="protein sequence ID" value="KEQ22783.1"/>
    <property type="molecule type" value="Genomic_DNA"/>
</dbReference>
<reference evidence="1 2" key="1">
    <citation type="submission" date="2014-06" db="EMBL/GenBank/DDBJ databases">
        <title>Draft genome sequence of Paenibacillus sp. MSt1.</title>
        <authorList>
            <person name="Aw Y.K."/>
            <person name="Ong K.S."/>
            <person name="Gan H.M."/>
            <person name="Lee S.M."/>
        </authorList>
    </citation>
    <scope>NUCLEOTIDE SEQUENCE [LARGE SCALE GENOMIC DNA]</scope>
    <source>
        <strain evidence="1 2">MSt1</strain>
    </source>
</reference>
<sequence length="184" mass="21444">MKIRCDCGGIIVDQTDYLPYKGHLISDQDWFDFLDAIDRAIEKSGPTEKDKERAAMGIRRMAGHLTKLIYQCTSCGLLYFTNDEEELETFQKSEPFEGRSILASAHGGNWKQPLIGSWDDSRKYSFKGYLWCKGLEEGEGNFDSWERLEEKYYDMLLDLKKRNLLRSAHLKKNNEIVHQWSDES</sequence>
<keyword evidence="2" id="KW-1185">Reference proteome</keyword>
<evidence type="ECO:0000313" key="2">
    <source>
        <dbReference type="Proteomes" id="UP000028123"/>
    </source>
</evidence>
<evidence type="ECO:0000313" key="1">
    <source>
        <dbReference type="EMBL" id="KEQ22783.1"/>
    </source>
</evidence>
<dbReference type="eggNOG" id="ENOG50329VJ">
    <property type="taxonomic scope" value="Bacteria"/>
</dbReference>
<dbReference type="OrthoDB" id="1821427at2"/>
<organism evidence="1 2">
    <name type="scientific">Paenibacillus tyrfis</name>
    <dbReference type="NCBI Taxonomy" id="1501230"/>
    <lineage>
        <taxon>Bacteria</taxon>
        <taxon>Bacillati</taxon>
        <taxon>Bacillota</taxon>
        <taxon>Bacilli</taxon>
        <taxon>Bacillales</taxon>
        <taxon>Paenibacillaceae</taxon>
        <taxon>Paenibacillus</taxon>
    </lineage>
</organism>
<protein>
    <submittedName>
        <fullName evidence="1">Uncharacterized protein</fullName>
    </submittedName>
</protein>
<proteinExistence type="predicted"/>
<gene>
    <name evidence="1" type="ORF">ET33_20725</name>
</gene>
<dbReference type="AlphaFoldDB" id="A0A081NWG0"/>
<dbReference type="Proteomes" id="UP000028123">
    <property type="component" value="Unassembled WGS sequence"/>
</dbReference>
<name>A0A081NWG0_9BACL</name>
<dbReference type="RefSeq" id="WP_036690026.1">
    <property type="nucleotide sequence ID" value="NZ_JNVM01000031.1"/>
</dbReference>